<accession>A0A7X0FRG8</accession>
<evidence type="ECO:0000256" key="2">
    <source>
        <dbReference type="SAM" id="MobiDB-lite"/>
    </source>
</evidence>
<gene>
    <name evidence="4" type="ORF">HD594_002049</name>
</gene>
<evidence type="ECO:0000256" key="1">
    <source>
        <dbReference type="ARBA" id="ARBA00023450"/>
    </source>
</evidence>
<comment type="caution">
    <text evidence="4">The sequence shown here is derived from an EMBL/GenBank/DDBJ whole genome shotgun (WGS) entry which is preliminary data.</text>
</comment>
<comment type="similarity">
    <text evidence="1">Belongs to the Rv1128c/1148c/1588c/1702c/1945/3466 family.</text>
</comment>
<dbReference type="RefSeq" id="WP_246413976.1">
    <property type="nucleotide sequence ID" value="NZ_BAAAJR010000006.1"/>
</dbReference>
<feature type="region of interest" description="Disordered" evidence="2">
    <location>
        <begin position="1"/>
        <end position="64"/>
    </location>
</feature>
<proteinExistence type="inferred from homology"/>
<dbReference type="GO" id="GO:0008270">
    <property type="term" value="F:zinc ion binding"/>
    <property type="evidence" value="ECO:0007669"/>
    <property type="project" value="InterPro"/>
</dbReference>
<feature type="region of interest" description="Disordered" evidence="2">
    <location>
        <begin position="317"/>
        <end position="362"/>
    </location>
</feature>
<dbReference type="AlphaFoldDB" id="A0A7X0FRG8"/>
<dbReference type="InterPro" id="IPR003870">
    <property type="entry name" value="DUF222"/>
</dbReference>
<reference evidence="4 5" key="1">
    <citation type="submission" date="2020-08" db="EMBL/GenBank/DDBJ databases">
        <title>Sequencing the genomes of 1000 actinobacteria strains.</title>
        <authorList>
            <person name="Klenk H.-P."/>
        </authorList>
    </citation>
    <scope>NUCLEOTIDE SEQUENCE [LARGE SCALE GENOMIC DNA]</scope>
    <source>
        <strain evidence="4 5">DSM 12511</strain>
    </source>
</reference>
<sequence>MDIDDGRRRVPPGDEGAEGEPSRIEGAGAGPGWPCEGGSLDDDGHPEWSEDADYPDWSPEPPDAVGRVVEAATVMASFAVDRLMGIDRVRQEAFSLAAQRGGRFSSEIVLRSVRLELAAALRITEYAAGQLIAHAEALVHRYRPVLTALGRAEITERHAEVFVDALDAVEPEHRATIAPRALEIAKVEPVGVFRRALRALIDDVRATTLAERHDAALQRRRVVVEPADDGMAWLMALIPAVEAHAAHDRLTRMAKAIRRIDGESRSLDQIRADALGDLLVAGDTGALPEGARGIRASVVITVPALTLLGAGEGGDAGFGDGAGHGQGPGPRPGAGWGAGPGFGGGARSGDGRGRSGMPVVEGVGPIPVERARELCGGDGAWMRVLTHPETGAVLSVGRDRYDPPSTLRKLTRWRADRCMAPGCGMPAARCEVDHTLAWEHGGQTSLENLAPICKGHHTVKHHGGWHVEQVGGGGALQWTSPSGRRYRVEPERRVPVFRSADASDAPF</sequence>
<dbReference type="SMART" id="SM00507">
    <property type="entry name" value="HNHc"/>
    <property type="match status" value="1"/>
</dbReference>
<protein>
    <recommendedName>
        <fullName evidence="3">HNH nuclease domain-containing protein</fullName>
    </recommendedName>
</protein>
<dbReference type="Proteomes" id="UP000537775">
    <property type="component" value="Unassembled WGS sequence"/>
</dbReference>
<dbReference type="InterPro" id="IPR002711">
    <property type="entry name" value="HNH"/>
</dbReference>
<feature type="domain" description="HNH nuclease" evidence="3">
    <location>
        <begin position="409"/>
        <end position="458"/>
    </location>
</feature>
<dbReference type="Pfam" id="PF01844">
    <property type="entry name" value="HNH"/>
    <property type="match status" value="1"/>
</dbReference>
<evidence type="ECO:0000259" key="3">
    <source>
        <dbReference type="SMART" id="SM00507"/>
    </source>
</evidence>
<organism evidence="4 5">
    <name type="scientific">Microbacterium thalassium</name>
    <dbReference type="NCBI Taxonomy" id="362649"/>
    <lineage>
        <taxon>Bacteria</taxon>
        <taxon>Bacillati</taxon>
        <taxon>Actinomycetota</taxon>
        <taxon>Actinomycetes</taxon>
        <taxon>Micrococcales</taxon>
        <taxon>Microbacteriaceae</taxon>
        <taxon>Microbacterium</taxon>
    </lineage>
</organism>
<keyword evidence="5" id="KW-1185">Reference proteome</keyword>
<dbReference type="CDD" id="cd00085">
    <property type="entry name" value="HNHc"/>
    <property type="match status" value="1"/>
</dbReference>
<feature type="compositionally biased region" description="Basic and acidic residues" evidence="2">
    <location>
        <begin position="1"/>
        <end position="12"/>
    </location>
</feature>
<dbReference type="InterPro" id="IPR003615">
    <property type="entry name" value="HNH_nuc"/>
</dbReference>
<evidence type="ECO:0000313" key="5">
    <source>
        <dbReference type="Proteomes" id="UP000537775"/>
    </source>
</evidence>
<feature type="compositionally biased region" description="Gly residues" evidence="2">
    <location>
        <begin position="317"/>
        <end position="348"/>
    </location>
</feature>
<dbReference type="Gene3D" id="1.10.30.50">
    <property type="match status" value="1"/>
</dbReference>
<name>A0A7X0FRG8_9MICO</name>
<dbReference type="EMBL" id="JACHML010000001">
    <property type="protein sequence ID" value="MBB6391736.1"/>
    <property type="molecule type" value="Genomic_DNA"/>
</dbReference>
<evidence type="ECO:0000313" key="4">
    <source>
        <dbReference type="EMBL" id="MBB6391736.1"/>
    </source>
</evidence>
<dbReference type="Pfam" id="PF02720">
    <property type="entry name" value="DUF222"/>
    <property type="match status" value="1"/>
</dbReference>
<dbReference type="GO" id="GO:0003676">
    <property type="term" value="F:nucleic acid binding"/>
    <property type="evidence" value="ECO:0007669"/>
    <property type="project" value="InterPro"/>
</dbReference>
<dbReference type="GO" id="GO:0004519">
    <property type="term" value="F:endonuclease activity"/>
    <property type="evidence" value="ECO:0007669"/>
    <property type="project" value="InterPro"/>
</dbReference>